<evidence type="ECO:0000256" key="2">
    <source>
        <dbReference type="SAM" id="MobiDB-lite"/>
    </source>
</evidence>
<reference evidence="4" key="1">
    <citation type="journal article" date="2023" name="Insect Mol. Biol.">
        <title>Genome sequencing provides insights into the evolution of gene families encoding plant cell wall-degrading enzymes in longhorned beetles.</title>
        <authorList>
            <person name="Shin N.R."/>
            <person name="Okamura Y."/>
            <person name="Kirsch R."/>
            <person name="Pauchet Y."/>
        </authorList>
    </citation>
    <scope>NUCLEOTIDE SEQUENCE</scope>
    <source>
        <strain evidence="4">AMC_N1</strain>
    </source>
</reference>
<dbReference type="AlphaFoldDB" id="A0AAV8Y9H9"/>
<protein>
    <recommendedName>
        <fullName evidence="3">Integrase p58-like C-terminal domain-containing protein</fullName>
    </recommendedName>
</protein>
<organism evidence="4 5">
    <name type="scientific">Aromia moschata</name>
    <dbReference type="NCBI Taxonomy" id="1265417"/>
    <lineage>
        <taxon>Eukaryota</taxon>
        <taxon>Metazoa</taxon>
        <taxon>Ecdysozoa</taxon>
        <taxon>Arthropoda</taxon>
        <taxon>Hexapoda</taxon>
        <taxon>Insecta</taxon>
        <taxon>Pterygota</taxon>
        <taxon>Neoptera</taxon>
        <taxon>Endopterygota</taxon>
        <taxon>Coleoptera</taxon>
        <taxon>Polyphaga</taxon>
        <taxon>Cucujiformia</taxon>
        <taxon>Chrysomeloidea</taxon>
        <taxon>Cerambycidae</taxon>
        <taxon>Cerambycinae</taxon>
        <taxon>Callichromatini</taxon>
        <taxon>Aromia</taxon>
    </lineage>
</organism>
<evidence type="ECO:0000313" key="5">
    <source>
        <dbReference type="Proteomes" id="UP001162162"/>
    </source>
</evidence>
<evidence type="ECO:0000256" key="1">
    <source>
        <dbReference type="SAM" id="Coils"/>
    </source>
</evidence>
<dbReference type="FunFam" id="1.10.340.70:FF:000001">
    <property type="entry name" value="Retrovirus-related Pol polyprotein from transposon gypsy-like Protein"/>
    <property type="match status" value="1"/>
</dbReference>
<keyword evidence="5" id="KW-1185">Reference proteome</keyword>
<dbReference type="EMBL" id="JAPWTK010000151">
    <property type="protein sequence ID" value="KAJ8947790.1"/>
    <property type="molecule type" value="Genomic_DNA"/>
</dbReference>
<feature type="region of interest" description="Disordered" evidence="2">
    <location>
        <begin position="853"/>
        <end position="873"/>
    </location>
</feature>
<proteinExistence type="predicted"/>
<evidence type="ECO:0000313" key="4">
    <source>
        <dbReference type="EMBL" id="KAJ8947790.1"/>
    </source>
</evidence>
<dbReference type="InterPro" id="IPR054465">
    <property type="entry name" value="Integrase_p58-like_C"/>
</dbReference>
<name>A0AAV8Y9H9_9CUCU</name>
<feature type="coiled-coil region" evidence="1">
    <location>
        <begin position="290"/>
        <end position="317"/>
    </location>
</feature>
<gene>
    <name evidence="4" type="ORF">NQ318_019462</name>
</gene>
<dbReference type="Pfam" id="PF22938">
    <property type="entry name" value="Integrase_p58_C"/>
    <property type="match status" value="1"/>
</dbReference>
<sequence length="873" mass="100808">MDIQLKRELSLQEVLELAYAEDDVAITAIYTEPPEISVLSDEDSGPEYDDGDINRLSGRCSLYQLDEKTNDKNVVRYDDEYLKVPNAIIRKYISLQINYHDAQDEGGNSDFLDVEIVNVSMLKIKIYYPHLSPSVGYNGVQLERLEHYINTCASGNIALVACCEVVNANFTPVSYMVNTRLTKYDEETTTMDVSEILKFLQRGRQENEKRREEDERQRQEDREEAGRQEEKRRQEDERRRQEDRDEAERRHQEICESQHVINTRLNAFSGRIDGVEQQVDQVGIQVIRIEKVVEENKEEIERKLEDTRRQVQKEILERIEGLGHQLHLDTEMQQALRLGRHTTISDALVAALEFKEAKEASRSYKSRVRQVKFDECQALQETMDEIMRELNEIKQTHQIDSQIRDQDPGVQRKEHGEKMNKWDIEDFTAQNYPRPKTSSQIASEFMGTWTINGVLLSLTLVPQELFYGLTFCQNHQRNYPDYVKLETATGELIPVHGEVQKLIPVQKIHLGSKIMYRPVLTADIRDDCILGLDILSKHGFVVDVKKRIRSSKFLKDRRTLQNCNAKLDGNCGGLSTGIVEASERNDGLLVTSSLVHMNNQIPVRIADISDKKIILKKNEVLGRCEPVEGVEISRYGTTIKGYWAQWNSLCLRDGLLHRKWECPDGVSAVYQLVLPKARIHQVLEKLHSSPTGGHFGVNRTLARVMINCCRDLEEWDWDKLVPLFLLSCRSSQHESTTYTQSMLTSGREMMLPADLMLGRPLEETQERSLPEFVRDLRERMDRLHEFAREKLNMQSDKMKQCLDTISTDTAFEPGDATIIKKINDLVYRIQLSPRSKSKVVHLERLTRYTGHDPPDWFVVEDPPQTEDSAIGDE</sequence>
<comment type="caution">
    <text evidence="4">The sequence shown here is derived from an EMBL/GenBank/DDBJ whole genome shotgun (WGS) entry which is preliminary data.</text>
</comment>
<dbReference type="Proteomes" id="UP001162162">
    <property type="component" value="Unassembled WGS sequence"/>
</dbReference>
<keyword evidence="1" id="KW-0175">Coiled coil</keyword>
<feature type="region of interest" description="Disordered" evidence="2">
    <location>
        <begin position="397"/>
        <end position="416"/>
    </location>
</feature>
<dbReference type="Gene3D" id="1.10.340.70">
    <property type="match status" value="1"/>
</dbReference>
<feature type="region of interest" description="Disordered" evidence="2">
    <location>
        <begin position="204"/>
        <end position="251"/>
    </location>
</feature>
<accession>A0AAV8Y9H9</accession>
<evidence type="ECO:0000259" key="3">
    <source>
        <dbReference type="Pfam" id="PF22938"/>
    </source>
</evidence>
<feature type="domain" description="Integrase p58-like C-terminal" evidence="3">
    <location>
        <begin position="817"/>
        <end position="846"/>
    </location>
</feature>